<dbReference type="AlphaFoldDB" id="A0A1F8BD47"/>
<name>A0A1F8BD47_9BACT</name>
<accession>A0A1F8BD47</accession>
<organism evidence="1 2">
    <name type="scientific">Candidatus Woesebacteria bacterium RIFCSPLOWO2_01_FULL_39_21</name>
    <dbReference type="NCBI Taxonomy" id="1802519"/>
    <lineage>
        <taxon>Bacteria</taxon>
        <taxon>Candidatus Woeseibacteriota</taxon>
    </lineage>
</organism>
<comment type="caution">
    <text evidence="1">The sequence shown here is derived from an EMBL/GenBank/DDBJ whole genome shotgun (WGS) entry which is preliminary data.</text>
</comment>
<reference evidence="1 2" key="1">
    <citation type="journal article" date="2016" name="Nat. Commun.">
        <title>Thousands of microbial genomes shed light on interconnected biogeochemical processes in an aquifer system.</title>
        <authorList>
            <person name="Anantharaman K."/>
            <person name="Brown C.T."/>
            <person name="Hug L.A."/>
            <person name="Sharon I."/>
            <person name="Castelle C.J."/>
            <person name="Probst A.J."/>
            <person name="Thomas B.C."/>
            <person name="Singh A."/>
            <person name="Wilkins M.J."/>
            <person name="Karaoz U."/>
            <person name="Brodie E.L."/>
            <person name="Williams K.H."/>
            <person name="Hubbard S.S."/>
            <person name="Banfield J.F."/>
        </authorList>
    </citation>
    <scope>NUCLEOTIDE SEQUENCE [LARGE SCALE GENOMIC DNA]</scope>
</reference>
<dbReference type="EMBL" id="MGHF01000030">
    <property type="protein sequence ID" value="OGM61962.1"/>
    <property type="molecule type" value="Genomic_DNA"/>
</dbReference>
<dbReference type="Proteomes" id="UP000177082">
    <property type="component" value="Unassembled WGS sequence"/>
</dbReference>
<proteinExistence type="predicted"/>
<sequence>MKKLLPFIIFFLGIAVVLGAIFVVKSRGVTNSVVEEERGLAEIPAEKRPVVSLTPSSDGHWLKLVVSNLVFDATTLDYELLYEVSDGRPSQGVGDSVKLEGIDNLEKDLLLGTESSGKFRYDKGVKKGTLTLRFRNENGKTVGKLKTDFTLDELEDGVFSVTMNSFGLKNETKTFFSS</sequence>
<gene>
    <name evidence="1" type="ORF">A2961_02765</name>
</gene>
<evidence type="ECO:0000313" key="1">
    <source>
        <dbReference type="EMBL" id="OGM61962.1"/>
    </source>
</evidence>
<evidence type="ECO:0000313" key="2">
    <source>
        <dbReference type="Proteomes" id="UP000177082"/>
    </source>
</evidence>
<dbReference type="STRING" id="1802519.A2961_02765"/>
<protein>
    <submittedName>
        <fullName evidence="1">Uncharacterized protein</fullName>
    </submittedName>
</protein>